<feature type="compositionally biased region" description="Basic and acidic residues" evidence="1">
    <location>
        <begin position="187"/>
        <end position="198"/>
    </location>
</feature>
<gene>
    <name evidence="2" type="ORF">KFL_002500050</name>
</gene>
<feature type="compositionally biased region" description="Acidic residues" evidence="1">
    <location>
        <begin position="529"/>
        <end position="540"/>
    </location>
</feature>
<sequence length="839" mass="90561">MAAARSPSGLGKKRPQLGWTATRPVRGPGGSSFLDCPGCGKSLHAARLPFHKQECSQYAERELGLAAAGFEGHQNGETLRVSPENQGAAAAAETGGDGPEKELSTEEAGGRLREGQTAKLHNASIEGQEEVMTREEGEENAKGNAGAGPAPPGDARGGSKDNRAMTQVGESEREVFVRATEPGAQLEEERVAHARERDEWQTQMLERDSEASGLAASLMQAKTELAAKIVVIQVLKQQVEERDQELAELRAFKRKVEEHRTVDGGNVDAVGRDALLNSGQDQDLVSKVVPGHKNLAPVTPEKNEEVIPRSPRKVLEAPVFSSPDAPEAGREHNFVRPDVAAVNAEKDGQAIRTVTVGGLLNGHEQMILGQEEEAGMARPSSPVSVNLEPVSETQESGAAAAWQRVGVLLAEAEREEEVIVAWGPIEECGQHARGQEGGTAGAREGVQSVRRALSFGNADTGNQGQTDAHGGKGEMEGTDDEEPEAVIHTRGRKRGRNVVEDDSDLEGAPAKRLAQEKEAAGTTVREEMFASEEESDDDETLGQRQQRKLREQVSEGEGGQNEHEHGRLRKVGGSKRVEDAQKQNGGESMLQRALRKRAALQRGDAAEEEHQEAAPRRSRRLRGKRKRGAESGTESDGIEDSEGSGLPSRDSISDDRVVRDGDGSDVGGSESENEEEGEDEGGGEGGPGPMMEDSEEDGGGFSLMRALGLKPQREHPGDWVTEGDMTAAMGKDDVLCMKGLCALYRRQTRDEQALRQARHKNNEGFSQIDAERASLVAAFLTGDDPSGPVVRSAEQLEKYERGGVEKCRTWCFRYSRQLFELVIAHNNGELADKRDPHFP</sequence>
<name>A0A1Y1IAH5_KLENI</name>
<feature type="compositionally biased region" description="Acidic residues" evidence="1">
    <location>
        <begin position="671"/>
        <end position="682"/>
    </location>
</feature>
<protein>
    <submittedName>
        <fullName evidence="2">Uncharacterized protein</fullName>
    </submittedName>
</protein>
<feature type="compositionally biased region" description="Basic residues" evidence="1">
    <location>
        <begin position="616"/>
        <end position="627"/>
    </location>
</feature>
<feature type="compositionally biased region" description="Basic and acidic residues" evidence="1">
    <location>
        <begin position="131"/>
        <end position="141"/>
    </location>
</feature>
<dbReference type="STRING" id="105231.A0A1Y1IAH5"/>
<feature type="compositionally biased region" description="Basic and acidic residues" evidence="1">
    <location>
        <begin position="98"/>
        <end position="116"/>
    </location>
</feature>
<accession>A0A1Y1IAH5</accession>
<feature type="region of interest" description="Disordered" evidence="1">
    <location>
        <begin position="1"/>
        <end position="30"/>
    </location>
</feature>
<dbReference type="OMA" id="TMAFHES"/>
<feature type="compositionally biased region" description="Basic and acidic residues" evidence="1">
    <location>
        <begin position="651"/>
        <end position="662"/>
    </location>
</feature>
<feature type="region of interest" description="Disordered" evidence="1">
    <location>
        <begin position="453"/>
        <end position="702"/>
    </location>
</feature>
<proteinExistence type="predicted"/>
<dbReference type="OrthoDB" id="1899721at2759"/>
<dbReference type="EMBL" id="DF237199">
    <property type="protein sequence ID" value="GAQ85707.1"/>
    <property type="molecule type" value="Genomic_DNA"/>
</dbReference>
<evidence type="ECO:0000313" key="2">
    <source>
        <dbReference type="EMBL" id="GAQ85707.1"/>
    </source>
</evidence>
<feature type="region of interest" description="Disordered" evidence="1">
    <location>
        <begin position="74"/>
        <end position="198"/>
    </location>
</feature>
<evidence type="ECO:0000256" key="1">
    <source>
        <dbReference type="SAM" id="MobiDB-lite"/>
    </source>
</evidence>
<dbReference type="AlphaFoldDB" id="A0A1Y1IAH5"/>
<keyword evidence="3" id="KW-1185">Reference proteome</keyword>
<feature type="compositionally biased region" description="Basic and acidic residues" evidence="1">
    <location>
        <begin position="513"/>
        <end position="528"/>
    </location>
</feature>
<dbReference type="PANTHER" id="PTHR34380:SF1">
    <property type="entry name" value="OS01G0221300 PROTEIN"/>
    <property type="match status" value="1"/>
</dbReference>
<dbReference type="PANTHER" id="PTHR34380">
    <property type="entry name" value="BNAA03G12380D PROTEIN"/>
    <property type="match status" value="1"/>
</dbReference>
<dbReference type="Proteomes" id="UP000054558">
    <property type="component" value="Unassembled WGS sequence"/>
</dbReference>
<organism evidence="2 3">
    <name type="scientific">Klebsormidium nitens</name>
    <name type="common">Green alga</name>
    <name type="synonym">Ulothrix nitens</name>
    <dbReference type="NCBI Taxonomy" id="105231"/>
    <lineage>
        <taxon>Eukaryota</taxon>
        <taxon>Viridiplantae</taxon>
        <taxon>Streptophyta</taxon>
        <taxon>Klebsormidiophyceae</taxon>
        <taxon>Klebsormidiales</taxon>
        <taxon>Klebsormidiaceae</taxon>
        <taxon>Klebsormidium</taxon>
    </lineage>
</organism>
<reference evidence="2 3" key="1">
    <citation type="journal article" date="2014" name="Nat. Commun.">
        <title>Klebsormidium flaccidum genome reveals primary factors for plant terrestrial adaptation.</title>
        <authorList>
            <person name="Hori K."/>
            <person name="Maruyama F."/>
            <person name="Fujisawa T."/>
            <person name="Togashi T."/>
            <person name="Yamamoto N."/>
            <person name="Seo M."/>
            <person name="Sato S."/>
            <person name="Yamada T."/>
            <person name="Mori H."/>
            <person name="Tajima N."/>
            <person name="Moriyama T."/>
            <person name="Ikeuchi M."/>
            <person name="Watanabe M."/>
            <person name="Wada H."/>
            <person name="Kobayashi K."/>
            <person name="Saito M."/>
            <person name="Masuda T."/>
            <person name="Sasaki-Sekimoto Y."/>
            <person name="Mashiguchi K."/>
            <person name="Awai K."/>
            <person name="Shimojima M."/>
            <person name="Masuda S."/>
            <person name="Iwai M."/>
            <person name="Nobusawa T."/>
            <person name="Narise T."/>
            <person name="Kondo S."/>
            <person name="Saito H."/>
            <person name="Sato R."/>
            <person name="Murakawa M."/>
            <person name="Ihara Y."/>
            <person name="Oshima-Yamada Y."/>
            <person name="Ohtaka K."/>
            <person name="Satoh M."/>
            <person name="Sonobe K."/>
            <person name="Ishii M."/>
            <person name="Ohtani R."/>
            <person name="Kanamori-Sato M."/>
            <person name="Honoki R."/>
            <person name="Miyazaki D."/>
            <person name="Mochizuki H."/>
            <person name="Umetsu J."/>
            <person name="Higashi K."/>
            <person name="Shibata D."/>
            <person name="Kamiya Y."/>
            <person name="Sato N."/>
            <person name="Nakamura Y."/>
            <person name="Tabata S."/>
            <person name="Ida S."/>
            <person name="Kurokawa K."/>
            <person name="Ohta H."/>
        </authorList>
    </citation>
    <scope>NUCLEOTIDE SEQUENCE [LARGE SCALE GENOMIC DNA]</scope>
    <source>
        <strain evidence="2 3">NIES-2285</strain>
    </source>
</reference>
<evidence type="ECO:0000313" key="3">
    <source>
        <dbReference type="Proteomes" id="UP000054558"/>
    </source>
</evidence>
<feature type="compositionally biased region" description="Polar residues" evidence="1">
    <location>
        <begin position="457"/>
        <end position="466"/>
    </location>
</feature>